<protein>
    <submittedName>
        <fullName evidence="2">Uncharacterized protein</fullName>
    </submittedName>
</protein>
<feature type="region of interest" description="Disordered" evidence="1">
    <location>
        <begin position="448"/>
        <end position="497"/>
    </location>
</feature>
<feature type="compositionally biased region" description="Low complexity" evidence="1">
    <location>
        <begin position="454"/>
        <end position="467"/>
    </location>
</feature>
<feature type="region of interest" description="Disordered" evidence="1">
    <location>
        <begin position="76"/>
        <end position="115"/>
    </location>
</feature>
<feature type="region of interest" description="Disordered" evidence="1">
    <location>
        <begin position="408"/>
        <end position="432"/>
    </location>
</feature>
<feature type="compositionally biased region" description="Low complexity" evidence="1">
    <location>
        <begin position="488"/>
        <end position="497"/>
    </location>
</feature>
<evidence type="ECO:0000256" key="1">
    <source>
        <dbReference type="SAM" id="MobiDB-lite"/>
    </source>
</evidence>
<keyword evidence="3" id="KW-1185">Reference proteome</keyword>
<organism evidence="2 3">
    <name type="scientific">Natrialba aegyptia DSM 13077</name>
    <dbReference type="NCBI Taxonomy" id="1227491"/>
    <lineage>
        <taxon>Archaea</taxon>
        <taxon>Methanobacteriati</taxon>
        <taxon>Methanobacteriota</taxon>
        <taxon>Stenosarchaea group</taxon>
        <taxon>Halobacteria</taxon>
        <taxon>Halobacteriales</taxon>
        <taxon>Natrialbaceae</taxon>
        <taxon>Natrialba</taxon>
    </lineage>
</organism>
<dbReference type="OrthoDB" id="191514at2157"/>
<name>M0BDT2_9EURY</name>
<evidence type="ECO:0000313" key="3">
    <source>
        <dbReference type="Proteomes" id="UP000011591"/>
    </source>
</evidence>
<sequence>MSHSTDTDPVTVSIRGTTLRASDIAGNTVSFGLVGWDRLDDPHAFDEPIDATAVGRVSELRYDLLNMVDITRLDEAGDRRGTGGDGNGDAAADHSPDSAFESVTKRDDSSFQNSRLSVEAGDEELTLSDGSYVCRFESNIFVRLRFDGPATLRNRSRGPLTISFPHPTRVTVGFKSPVDYPRDEVTVAPTPDGVATALSHLSASIETTTVDRVHRNYRGYPPLLSVDADADETRVPDAVRDATPETDLELVVPNELSALFTVAPLAYYLSARVRTPARTDRTATDAPVLRSPQHGLLHEFSAGPAFPTDVRALLRRTFFLDLLASWVEPTELTVVESEQLRSAGIELTDCPGKPIAERVRTYLSFSDGTIEEILPRWPYRMTVDPTIEHVSALPHLLYDLAAIEPPSARARARERKRERERNRERAAETATSVDELAVRRRIHGVLGSRSALKTETGTGSETETGTEADATRASTETNADATEARQQTRSTPATSARRTTFTATLTAYENRLSDLEHQSDDRTVVIVFATDRVSESTRTAVVDTYTRRSDAVSPRVERVDEPTRAELDAVFETGADFLHYIGECDETGRGLACTDGALQPADLSGNEVGLFQLDATNATTVATELVETGSIAGVAGYSTPEAPTEDSGDEEAAISTTIGELLLYGQSLATAHTCATVSSGDDGGGGGAGGDGGIVVGDGTHRFVAKWRPSEIQSLHTSDDGTIKGVSVPFPVDPVGAHWRGNRPERKRLIPATITHEIEPDGLNEYISNTIRPIYYDGQFYWPEEQKQLLYPIS</sequence>
<gene>
    <name evidence="2" type="ORF">C480_02483</name>
</gene>
<accession>M0BDT2</accession>
<comment type="caution">
    <text evidence="2">The sequence shown here is derived from an EMBL/GenBank/DDBJ whole genome shotgun (WGS) entry which is preliminary data.</text>
</comment>
<dbReference type="Proteomes" id="UP000011591">
    <property type="component" value="Unassembled WGS sequence"/>
</dbReference>
<evidence type="ECO:0000313" key="2">
    <source>
        <dbReference type="EMBL" id="ELZ08980.1"/>
    </source>
</evidence>
<reference evidence="2 3" key="1">
    <citation type="journal article" date="2014" name="PLoS Genet.">
        <title>Phylogenetically driven sequencing of extremely halophilic archaea reveals strategies for static and dynamic osmo-response.</title>
        <authorList>
            <person name="Becker E.A."/>
            <person name="Seitzer P.M."/>
            <person name="Tritt A."/>
            <person name="Larsen D."/>
            <person name="Krusor M."/>
            <person name="Yao A.I."/>
            <person name="Wu D."/>
            <person name="Madern D."/>
            <person name="Eisen J.A."/>
            <person name="Darling A.E."/>
            <person name="Facciotti M.T."/>
        </authorList>
    </citation>
    <scope>NUCLEOTIDE SEQUENCE [LARGE SCALE GENOMIC DNA]</scope>
    <source>
        <strain evidence="2 3">DSM 13077</strain>
    </source>
</reference>
<feature type="compositionally biased region" description="Polar residues" evidence="1">
    <location>
        <begin position="472"/>
        <end position="487"/>
    </location>
</feature>
<dbReference type="EMBL" id="AOIP01000012">
    <property type="protein sequence ID" value="ELZ08980.1"/>
    <property type="molecule type" value="Genomic_DNA"/>
</dbReference>
<dbReference type="PATRIC" id="fig|1227491.4.peg.509"/>
<feature type="compositionally biased region" description="Basic and acidic residues" evidence="1">
    <location>
        <begin position="415"/>
        <end position="427"/>
    </location>
</feature>
<dbReference type="AlphaFoldDB" id="M0BDT2"/>
<dbReference type="RefSeq" id="WP_006664034.1">
    <property type="nucleotide sequence ID" value="NZ_AOIP01000012.1"/>
</dbReference>
<proteinExistence type="predicted"/>